<sequence>ERSVEMFMSGLTRACLRASHALQPQNCKIEDDIIGDIITREPTFPSGLPFTNVHHTFILTSAVKGRTEQEQKITNAPSTLTNLTIQGDDIRMAN</sequence>
<proteinExistence type="predicted"/>
<feature type="non-terminal residue" evidence="1">
    <location>
        <position position="1"/>
    </location>
</feature>
<feature type="non-terminal residue" evidence="1">
    <location>
        <position position="94"/>
    </location>
</feature>
<accession>Q0R330</accession>
<dbReference type="Pfam" id="PF22212">
    <property type="entry name" value="CPV_RdRP_pol_dom"/>
    <property type="match status" value="1"/>
</dbReference>
<name>Q0R330_9REOV</name>
<dbReference type="EMBL" id="AH015299">
    <property type="protein sequence ID" value="ABA46926.1"/>
    <property type="molecule type" value="Genomic_RNA"/>
</dbReference>
<organism evidence="1">
    <name type="scientific">Cassava frogskin virus</name>
    <dbReference type="NCBI Taxonomy" id="344905"/>
    <lineage>
        <taxon>Viruses</taxon>
        <taxon>Riboviria</taxon>
        <taxon>Orthornavirae</taxon>
        <taxon>Duplornaviricota</taxon>
        <taxon>Resentoviricetes</taxon>
        <taxon>Reovirales</taxon>
    </lineage>
</organism>
<protein>
    <submittedName>
        <fullName evidence="1">Putative RNA dependent RNA polymerase</fullName>
    </submittedName>
</protein>
<reference evidence="1" key="1">
    <citation type="journal article" date="2008" name="J. Phytopathol.">
        <title>Identification of Three Strains of a Virus Associated with Cassava Plants Affected by Frogskin Disease.</title>
        <authorList>
            <person name="Calvert L.A."/>
            <person name="Cuervo M."/>
            <person name="Lozano I."/>
            <person name="Villarreal N."/>
            <person name="Arroyave J."/>
        </authorList>
    </citation>
    <scope>NUCLEOTIDE SEQUENCE</scope>
</reference>
<evidence type="ECO:0000313" key="1">
    <source>
        <dbReference type="EMBL" id="ABA46926.1"/>
    </source>
</evidence>